<gene>
    <name evidence="2" type="ORF">UW84_C0040G0009</name>
</gene>
<evidence type="ECO:0000313" key="3">
    <source>
        <dbReference type="Proteomes" id="UP000034797"/>
    </source>
</evidence>
<keyword evidence="1" id="KW-1133">Transmembrane helix</keyword>
<feature type="transmembrane region" description="Helical" evidence="1">
    <location>
        <begin position="75"/>
        <end position="105"/>
    </location>
</feature>
<evidence type="ECO:0000256" key="1">
    <source>
        <dbReference type="SAM" id="Phobius"/>
    </source>
</evidence>
<organism evidence="2 3">
    <name type="scientific">Candidatus Collierbacteria bacterium GW2011_GWA2_44_99</name>
    <dbReference type="NCBI Taxonomy" id="1618380"/>
    <lineage>
        <taxon>Bacteria</taxon>
        <taxon>Candidatus Collieribacteriota</taxon>
    </lineage>
</organism>
<proteinExistence type="predicted"/>
<dbReference type="EMBL" id="LCJW01000040">
    <property type="protein sequence ID" value="KKT85185.1"/>
    <property type="molecule type" value="Genomic_DNA"/>
</dbReference>
<protein>
    <submittedName>
        <fullName evidence="2">Uncharacterized protein</fullName>
    </submittedName>
</protein>
<dbReference type="AlphaFoldDB" id="A0A0G1KNY5"/>
<accession>A0A0G1KNY5</accession>
<keyword evidence="1" id="KW-0812">Transmembrane</keyword>
<comment type="caution">
    <text evidence="2">The sequence shown here is derived from an EMBL/GenBank/DDBJ whole genome shotgun (WGS) entry which is preliminary data.</text>
</comment>
<sequence length="181" mass="19910">MIIFLALLSLFTFLLSLPFLAWNTSDTLRKLVSANKENDGLKEAYEKAKENGDDDAIELAENAYLKSLGGGCGTVIYSCLVAMFGLIGTIILAVAEVTVIVVALALHVGAPFLGYIALIIWTINLIYVLFIYPKQLAKKNEATKAIGNTYIPETNYFAKGFFWFPDLYALYIVLVIIGLLV</sequence>
<reference evidence="2 3" key="1">
    <citation type="journal article" date="2015" name="Nature">
        <title>rRNA introns, odd ribosomes, and small enigmatic genomes across a large radiation of phyla.</title>
        <authorList>
            <person name="Brown C.T."/>
            <person name="Hug L.A."/>
            <person name="Thomas B.C."/>
            <person name="Sharon I."/>
            <person name="Castelle C.J."/>
            <person name="Singh A."/>
            <person name="Wilkins M.J."/>
            <person name="Williams K.H."/>
            <person name="Banfield J.F."/>
        </authorList>
    </citation>
    <scope>NUCLEOTIDE SEQUENCE [LARGE SCALE GENOMIC DNA]</scope>
</reference>
<keyword evidence="1" id="KW-0472">Membrane</keyword>
<name>A0A0G1KNY5_9BACT</name>
<feature type="transmembrane region" description="Helical" evidence="1">
    <location>
        <begin position="112"/>
        <end position="132"/>
    </location>
</feature>
<dbReference type="Proteomes" id="UP000034797">
    <property type="component" value="Unassembled WGS sequence"/>
</dbReference>
<feature type="transmembrane region" description="Helical" evidence="1">
    <location>
        <begin position="161"/>
        <end position="180"/>
    </location>
</feature>
<evidence type="ECO:0000313" key="2">
    <source>
        <dbReference type="EMBL" id="KKT85185.1"/>
    </source>
</evidence>